<keyword evidence="11" id="KW-1185">Reference proteome</keyword>
<dbReference type="PROSITE" id="PS50893">
    <property type="entry name" value="ABC_TRANSPORTER_2"/>
    <property type="match status" value="2"/>
</dbReference>
<dbReference type="CDD" id="cd03225">
    <property type="entry name" value="ABC_cobalt_CbiO_domain1"/>
    <property type="match status" value="2"/>
</dbReference>
<evidence type="ECO:0000256" key="5">
    <source>
        <dbReference type="ARBA" id="ARBA00022741"/>
    </source>
</evidence>
<dbReference type="PANTHER" id="PTHR43553">
    <property type="entry name" value="HEAVY METAL TRANSPORTER"/>
    <property type="match status" value="1"/>
</dbReference>
<dbReference type="KEGG" id="bliq:INP51_01485"/>
<evidence type="ECO:0000256" key="7">
    <source>
        <dbReference type="ARBA" id="ARBA00022967"/>
    </source>
</evidence>
<dbReference type="InterPro" id="IPR050095">
    <property type="entry name" value="ECF_ABC_transporter_ATP-bd"/>
</dbReference>
<keyword evidence="3" id="KW-0813">Transport</keyword>
<sequence>MSSVRINHLNVDLSGKKVLEDLCLEFNTKERILILGAGGCGKSTLLLSMMGIVQRMENAEVTGEVFFDDCPVTKLKAFEVAKVLGIVFQNPESQFCTLYPENEVAFGLENLGVEPKKMDRIISDSLMAMHFPKKRIHAQINQLSGGEQQRLACAAAVAQGAQMLLLDEPTSNLDPEGRRQVADAAETLSRKGKGLLVVEHNLENWLPLLGRVIVLGNNGKLLADGDPRDVFVKYKDQMTQQGIWRPRALRMFDELKSLGYTPARVPLTAKELRKEQISWELLAKAWEKAFPTCVRKISTAKPLIQTEHLTGEYKKGQPVFRDVSFRMDCGDFVALTGRNGSGKSTLAKTLVGLHEASEGRIMLFGQDTTGERASSVFRSGDIGYVFQNPEHQFLKETVWDELKYSVRQDLSGNSIVHRLIQQFDLQGVESSNPFRLSGGQKRRLSVAIMLSGHRKLLILDEPTFGQDEKATYMLMDKLIEYNQGGTGILMITHDLDLAARYANKIAVLSDGSLAYYGTPEELWKKPDVIKHSGLQIPFFAELRMEDQ</sequence>
<dbReference type="SMART" id="SM00382">
    <property type="entry name" value="AAA"/>
    <property type="match status" value="2"/>
</dbReference>
<gene>
    <name evidence="10" type="ORF">INP51_01485</name>
</gene>
<keyword evidence="5" id="KW-0547">Nucleotide-binding</keyword>
<dbReference type="SUPFAM" id="SSF52540">
    <property type="entry name" value="P-loop containing nucleoside triphosphate hydrolases"/>
    <property type="match status" value="2"/>
</dbReference>
<reference evidence="10 11" key="1">
    <citation type="submission" date="2020-10" db="EMBL/GenBank/DDBJ databases">
        <title>Blautia liquoris sp.nov., isolated from the mud in a fermentation cellar used for the production of Chinese strong-flavoured liquor.</title>
        <authorList>
            <person name="Lu L."/>
        </authorList>
    </citation>
    <scope>NUCLEOTIDE SEQUENCE [LARGE SCALE GENOMIC DNA]</scope>
    <source>
        <strain evidence="10 11">LZLJ-3</strain>
    </source>
</reference>
<feature type="domain" description="ABC transporter" evidence="9">
    <location>
        <begin position="304"/>
        <end position="535"/>
    </location>
</feature>
<keyword evidence="6 10" id="KW-0067">ATP-binding</keyword>
<dbReference type="InterPro" id="IPR027417">
    <property type="entry name" value="P-loop_NTPase"/>
</dbReference>
<dbReference type="InterPro" id="IPR003593">
    <property type="entry name" value="AAA+_ATPase"/>
</dbReference>
<evidence type="ECO:0000256" key="3">
    <source>
        <dbReference type="ARBA" id="ARBA00022448"/>
    </source>
</evidence>
<proteinExistence type="inferred from homology"/>
<dbReference type="PANTHER" id="PTHR43553:SF19">
    <property type="entry name" value="HMP_THIAMINE IMPORT ATP-BINDING PROTEIN YKOD-RELATED"/>
    <property type="match status" value="1"/>
</dbReference>
<dbReference type="InterPro" id="IPR003439">
    <property type="entry name" value="ABC_transporter-like_ATP-bd"/>
</dbReference>
<accession>A0A7M2RHR8</accession>
<keyword evidence="8" id="KW-0472">Membrane</keyword>
<organism evidence="10 11">
    <name type="scientific">Blautia liquoris</name>
    <dbReference type="NCBI Taxonomy" id="2779518"/>
    <lineage>
        <taxon>Bacteria</taxon>
        <taxon>Bacillati</taxon>
        <taxon>Bacillota</taxon>
        <taxon>Clostridia</taxon>
        <taxon>Lachnospirales</taxon>
        <taxon>Lachnospiraceae</taxon>
        <taxon>Blautia</taxon>
    </lineage>
</organism>
<dbReference type="AlphaFoldDB" id="A0A7M2RHR8"/>
<name>A0A7M2RHR8_9FIRM</name>
<dbReference type="GO" id="GO:0042626">
    <property type="term" value="F:ATPase-coupled transmembrane transporter activity"/>
    <property type="evidence" value="ECO:0007669"/>
    <property type="project" value="TreeGrafter"/>
</dbReference>
<keyword evidence="4" id="KW-1003">Cell membrane</keyword>
<evidence type="ECO:0000259" key="9">
    <source>
        <dbReference type="PROSITE" id="PS50893"/>
    </source>
</evidence>
<dbReference type="Proteomes" id="UP000593601">
    <property type="component" value="Chromosome"/>
</dbReference>
<evidence type="ECO:0000313" key="10">
    <source>
        <dbReference type="EMBL" id="QOV19678.1"/>
    </source>
</evidence>
<protein>
    <submittedName>
        <fullName evidence="10">ABC transporter ATP-binding protein</fullName>
    </submittedName>
</protein>
<dbReference type="InterPro" id="IPR017871">
    <property type="entry name" value="ABC_transporter-like_CS"/>
</dbReference>
<dbReference type="GO" id="GO:0043190">
    <property type="term" value="C:ATP-binding cassette (ABC) transporter complex"/>
    <property type="evidence" value="ECO:0007669"/>
    <property type="project" value="TreeGrafter"/>
</dbReference>
<evidence type="ECO:0000256" key="8">
    <source>
        <dbReference type="ARBA" id="ARBA00023136"/>
    </source>
</evidence>
<feature type="domain" description="ABC transporter" evidence="9">
    <location>
        <begin position="4"/>
        <end position="243"/>
    </location>
</feature>
<dbReference type="RefSeq" id="WP_193735998.1">
    <property type="nucleotide sequence ID" value="NZ_CP063304.1"/>
</dbReference>
<evidence type="ECO:0000256" key="1">
    <source>
        <dbReference type="ARBA" id="ARBA00004202"/>
    </source>
</evidence>
<evidence type="ECO:0000313" key="11">
    <source>
        <dbReference type="Proteomes" id="UP000593601"/>
    </source>
</evidence>
<dbReference type="Pfam" id="PF00005">
    <property type="entry name" value="ABC_tran"/>
    <property type="match status" value="2"/>
</dbReference>
<dbReference type="InterPro" id="IPR015856">
    <property type="entry name" value="ABC_transpr_CbiO/EcfA_su"/>
</dbReference>
<dbReference type="PROSITE" id="PS00211">
    <property type="entry name" value="ABC_TRANSPORTER_1"/>
    <property type="match status" value="1"/>
</dbReference>
<evidence type="ECO:0000256" key="4">
    <source>
        <dbReference type="ARBA" id="ARBA00022475"/>
    </source>
</evidence>
<dbReference type="Gene3D" id="3.40.50.300">
    <property type="entry name" value="P-loop containing nucleotide triphosphate hydrolases"/>
    <property type="match status" value="2"/>
</dbReference>
<keyword evidence="7" id="KW-1278">Translocase</keyword>
<comment type="subcellular location">
    <subcellularLocation>
        <location evidence="1">Cell membrane</location>
        <topology evidence="1">Peripheral membrane protein</topology>
    </subcellularLocation>
</comment>
<dbReference type="GO" id="GO:0005524">
    <property type="term" value="F:ATP binding"/>
    <property type="evidence" value="ECO:0007669"/>
    <property type="project" value="UniProtKB-KW"/>
</dbReference>
<dbReference type="EMBL" id="CP063304">
    <property type="protein sequence ID" value="QOV19678.1"/>
    <property type="molecule type" value="Genomic_DNA"/>
</dbReference>
<evidence type="ECO:0000256" key="6">
    <source>
        <dbReference type="ARBA" id="ARBA00022840"/>
    </source>
</evidence>
<dbReference type="GO" id="GO:0016887">
    <property type="term" value="F:ATP hydrolysis activity"/>
    <property type="evidence" value="ECO:0007669"/>
    <property type="project" value="InterPro"/>
</dbReference>
<comment type="similarity">
    <text evidence="2">Belongs to the ABC transporter superfamily.</text>
</comment>
<evidence type="ECO:0000256" key="2">
    <source>
        <dbReference type="ARBA" id="ARBA00005417"/>
    </source>
</evidence>